<dbReference type="InterPro" id="IPR050189">
    <property type="entry name" value="MFS_Efflux_Transporters"/>
</dbReference>
<dbReference type="SUPFAM" id="SSF103473">
    <property type="entry name" value="MFS general substrate transporter"/>
    <property type="match status" value="1"/>
</dbReference>
<feature type="transmembrane region" description="Helical" evidence="7">
    <location>
        <begin position="221"/>
        <end position="243"/>
    </location>
</feature>
<dbReference type="InterPro" id="IPR036259">
    <property type="entry name" value="MFS_trans_sf"/>
</dbReference>
<evidence type="ECO:0000256" key="6">
    <source>
        <dbReference type="ARBA" id="ARBA00023136"/>
    </source>
</evidence>
<keyword evidence="5 7" id="KW-1133">Transmembrane helix</keyword>
<evidence type="ECO:0000256" key="4">
    <source>
        <dbReference type="ARBA" id="ARBA00022692"/>
    </source>
</evidence>
<evidence type="ECO:0000256" key="3">
    <source>
        <dbReference type="ARBA" id="ARBA00022475"/>
    </source>
</evidence>
<keyword evidence="2" id="KW-0813">Transport</keyword>
<dbReference type="PROSITE" id="PS50850">
    <property type="entry name" value="MFS"/>
    <property type="match status" value="1"/>
</dbReference>
<feature type="transmembrane region" description="Helical" evidence="7">
    <location>
        <begin position="173"/>
        <end position="189"/>
    </location>
</feature>
<protein>
    <submittedName>
        <fullName evidence="9">MFS transporter</fullName>
    </submittedName>
</protein>
<dbReference type="InterPro" id="IPR020846">
    <property type="entry name" value="MFS_dom"/>
</dbReference>
<dbReference type="Gene3D" id="1.20.1250.20">
    <property type="entry name" value="MFS general substrate transporter like domains"/>
    <property type="match status" value="1"/>
</dbReference>
<dbReference type="GO" id="GO:0022857">
    <property type="term" value="F:transmembrane transporter activity"/>
    <property type="evidence" value="ECO:0007669"/>
    <property type="project" value="InterPro"/>
</dbReference>
<keyword evidence="4 7" id="KW-0812">Transmembrane</keyword>
<comment type="caution">
    <text evidence="9">The sequence shown here is derived from an EMBL/GenBank/DDBJ whole genome shotgun (WGS) entry which is preliminary data.</text>
</comment>
<comment type="subcellular location">
    <subcellularLocation>
        <location evidence="1">Cell membrane</location>
        <topology evidence="1">Multi-pass membrane protein</topology>
    </subcellularLocation>
</comment>
<feature type="transmembrane region" description="Helical" evidence="7">
    <location>
        <begin position="12"/>
        <end position="33"/>
    </location>
</feature>
<dbReference type="GO" id="GO:0005886">
    <property type="term" value="C:plasma membrane"/>
    <property type="evidence" value="ECO:0007669"/>
    <property type="project" value="UniProtKB-SubCell"/>
</dbReference>
<feature type="transmembrane region" description="Helical" evidence="7">
    <location>
        <begin position="289"/>
        <end position="308"/>
    </location>
</feature>
<keyword evidence="10" id="KW-1185">Reference proteome</keyword>
<dbReference type="EMBL" id="JAELUP010000065">
    <property type="protein sequence ID" value="MBJ6362255.1"/>
    <property type="molecule type" value="Genomic_DNA"/>
</dbReference>
<dbReference type="CDD" id="cd17474">
    <property type="entry name" value="MFS_YfmO_like"/>
    <property type="match status" value="1"/>
</dbReference>
<name>A0A934J8D9_9BACL</name>
<keyword evidence="6 7" id="KW-0472">Membrane</keyword>
<feature type="domain" description="Major facilitator superfamily (MFS) profile" evidence="8">
    <location>
        <begin position="8"/>
        <end position="402"/>
    </location>
</feature>
<dbReference type="InterPro" id="IPR005829">
    <property type="entry name" value="Sugar_transporter_CS"/>
</dbReference>
<dbReference type="Proteomes" id="UP000640274">
    <property type="component" value="Unassembled WGS sequence"/>
</dbReference>
<accession>A0A934J8D9</accession>
<gene>
    <name evidence="9" type="ORF">JFN88_13345</name>
</gene>
<feature type="transmembrane region" description="Helical" evidence="7">
    <location>
        <begin position="350"/>
        <end position="372"/>
    </location>
</feature>
<dbReference type="PROSITE" id="PS00216">
    <property type="entry name" value="SUGAR_TRANSPORT_1"/>
    <property type="match status" value="1"/>
</dbReference>
<evidence type="ECO:0000256" key="1">
    <source>
        <dbReference type="ARBA" id="ARBA00004651"/>
    </source>
</evidence>
<feature type="transmembrane region" description="Helical" evidence="7">
    <location>
        <begin position="378"/>
        <end position="398"/>
    </location>
</feature>
<feature type="transmembrane region" description="Helical" evidence="7">
    <location>
        <begin position="102"/>
        <end position="128"/>
    </location>
</feature>
<evidence type="ECO:0000313" key="9">
    <source>
        <dbReference type="EMBL" id="MBJ6362255.1"/>
    </source>
</evidence>
<reference evidence="9" key="1">
    <citation type="submission" date="2020-12" db="EMBL/GenBank/DDBJ databases">
        <authorList>
            <person name="Huq M.A."/>
        </authorList>
    </citation>
    <scope>NUCLEOTIDE SEQUENCE</scope>
    <source>
        <strain evidence="9">MAHUQ-46</strain>
    </source>
</reference>
<evidence type="ECO:0000256" key="2">
    <source>
        <dbReference type="ARBA" id="ARBA00022448"/>
    </source>
</evidence>
<evidence type="ECO:0000256" key="7">
    <source>
        <dbReference type="SAM" id="Phobius"/>
    </source>
</evidence>
<keyword evidence="3" id="KW-1003">Cell membrane</keyword>
<feature type="transmembrane region" description="Helical" evidence="7">
    <location>
        <begin position="74"/>
        <end position="96"/>
    </location>
</feature>
<evidence type="ECO:0000259" key="8">
    <source>
        <dbReference type="PROSITE" id="PS50850"/>
    </source>
</evidence>
<organism evidence="9 10">
    <name type="scientific">Paenibacillus roseus</name>
    <dbReference type="NCBI Taxonomy" id="2798579"/>
    <lineage>
        <taxon>Bacteria</taxon>
        <taxon>Bacillati</taxon>
        <taxon>Bacillota</taxon>
        <taxon>Bacilli</taxon>
        <taxon>Bacillales</taxon>
        <taxon>Paenibacillaceae</taxon>
        <taxon>Paenibacillus</taxon>
    </lineage>
</organism>
<feature type="transmembrane region" description="Helical" evidence="7">
    <location>
        <begin position="314"/>
        <end position="338"/>
    </location>
</feature>
<dbReference type="AlphaFoldDB" id="A0A934J8D9"/>
<dbReference type="Pfam" id="PF07690">
    <property type="entry name" value="MFS_1"/>
    <property type="match status" value="1"/>
</dbReference>
<evidence type="ECO:0000256" key="5">
    <source>
        <dbReference type="ARBA" id="ARBA00022989"/>
    </source>
</evidence>
<evidence type="ECO:0000313" key="10">
    <source>
        <dbReference type="Proteomes" id="UP000640274"/>
    </source>
</evidence>
<dbReference type="PANTHER" id="PTHR43124:SF3">
    <property type="entry name" value="CHLORAMPHENICOL EFFLUX PUMP RV0191"/>
    <property type="match status" value="1"/>
</dbReference>
<feature type="transmembrane region" description="Helical" evidence="7">
    <location>
        <begin position="255"/>
        <end position="277"/>
    </location>
</feature>
<proteinExistence type="predicted"/>
<feature type="transmembrane region" description="Helical" evidence="7">
    <location>
        <begin position="45"/>
        <end position="65"/>
    </location>
</feature>
<dbReference type="PANTHER" id="PTHR43124">
    <property type="entry name" value="PURINE EFFLUX PUMP PBUE"/>
    <property type="match status" value="1"/>
</dbReference>
<dbReference type="InterPro" id="IPR011701">
    <property type="entry name" value="MFS"/>
</dbReference>
<sequence length="409" mass="43627">MEAKKKWDLAAIASIPVIMTLANSMLIPILPLMEKKLNINSTQGSLIITVYAAVAIIFIPIAGYLSDRFGRKNVIIPSLIVAAAGGVVSGLGAWWFQGFTAYWIILAGRFIQGIGAAGAFPIVLPLIGDMFQNEEDVSSSLGIVETSNTMGKVLSPIVGSALALVLWYLPFLVIPPFCLVAIAAVARLVKVPKSASDRDSKVALGDFISGVKKLLKDEGRWLYAIFAIGGIAMFVLFGFLFYLSSILEDRYHIKGIWKGLLLSIPLVAVCLFSFIGGKFVGKNKPRMKWTTVAGIVIQSAALLAIAIWNPEQKLNLLILLSASGIGIGISLPCLDALITEGIEKEQRGTITSLYSSMRFIGVASGPLIAALIMSHIPALFYTFAAVSIAAGLTALLAIKPADSDNKSAK</sequence>